<dbReference type="EMBL" id="CP044232">
    <property type="protein sequence ID" value="QEW02189.1"/>
    <property type="molecule type" value="Genomic_DNA"/>
</dbReference>
<dbReference type="PROSITE" id="PS00101">
    <property type="entry name" value="HEXAPEP_TRANSFERASES"/>
    <property type="match status" value="1"/>
</dbReference>
<dbReference type="RefSeq" id="WP_150923787.1">
    <property type="nucleotide sequence ID" value="NZ_CP044232.1"/>
</dbReference>
<feature type="site" description="Increases basicity of active site His" evidence="3">
    <location>
        <position position="136"/>
    </location>
</feature>
<dbReference type="CDD" id="cd03360">
    <property type="entry name" value="LbH_AT_putative"/>
    <property type="match status" value="1"/>
</dbReference>
<evidence type="ECO:0000256" key="4">
    <source>
        <dbReference type="PIRSR" id="PIRSR620019-2"/>
    </source>
</evidence>
<dbReference type="PANTHER" id="PTHR43300">
    <property type="entry name" value="ACETYLTRANSFERASE"/>
    <property type="match status" value="1"/>
</dbReference>
<proteinExistence type="predicted"/>
<dbReference type="SUPFAM" id="SSF51161">
    <property type="entry name" value="Trimeric LpxA-like enzymes"/>
    <property type="match status" value="1"/>
</dbReference>
<keyword evidence="1 5" id="KW-0808">Transferase</keyword>
<dbReference type="NCBIfam" id="TIGR03570">
    <property type="entry name" value="NeuD_NnaD"/>
    <property type="match status" value="1"/>
</dbReference>
<protein>
    <submittedName>
        <fullName evidence="5">Acetyltransferase</fullName>
    </submittedName>
</protein>
<dbReference type="Proteomes" id="UP000325516">
    <property type="component" value="Chromosome"/>
</dbReference>
<keyword evidence="2" id="KW-0677">Repeat</keyword>
<feature type="binding site" evidence="4">
    <location>
        <position position="65"/>
    </location>
    <ligand>
        <name>substrate</name>
    </ligand>
</feature>
<dbReference type="InterPro" id="IPR020019">
    <property type="entry name" value="AcTrfase_PglD-like"/>
</dbReference>
<keyword evidence="6" id="KW-1185">Reference proteome</keyword>
<gene>
    <name evidence="5" type="ORF">F6J85_03115</name>
</gene>
<dbReference type="InterPro" id="IPR018357">
    <property type="entry name" value="Hexapep_transf_CS"/>
</dbReference>
<dbReference type="PANTHER" id="PTHR43300:SF7">
    <property type="entry name" value="UDP-N-ACETYLBACILLOSAMINE N-ACETYLTRANSFERASE"/>
    <property type="match status" value="1"/>
</dbReference>
<evidence type="ECO:0000256" key="1">
    <source>
        <dbReference type="ARBA" id="ARBA00022679"/>
    </source>
</evidence>
<name>A0A5J6L128_9MICO</name>
<evidence type="ECO:0000313" key="5">
    <source>
        <dbReference type="EMBL" id="QEW02189.1"/>
    </source>
</evidence>
<dbReference type="AlphaFoldDB" id="A0A5J6L128"/>
<reference evidence="6" key="1">
    <citation type="submission" date="2019-09" db="EMBL/GenBank/DDBJ databases">
        <title>Mumia zhuanghuii sp. nov. isolated from the intestinal contents of plateau pika (Ochotona curzoniae) in the Qinghai-Tibet plateau of China.</title>
        <authorList>
            <person name="Tian Z."/>
        </authorList>
    </citation>
    <scope>NUCLEOTIDE SEQUENCE [LARGE SCALE GENOMIC DNA]</scope>
    <source>
        <strain evidence="6">L-031</strain>
    </source>
</reference>
<dbReference type="InterPro" id="IPR050179">
    <property type="entry name" value="Trans_hexapeptide_repeat"/>
</dbReference>
<sequence>MAGEGVLLVGASGLAREVLAAGMTGVAGILDDDVSLHGTEIAGVPVVGPVADAAAGNEQLLVCIGPSGTRREVVRRLGRLGVAAERYATYVARSARMGTTSDVGSGSILLDGVVVTADARLGRHVVVMPNCVITHDAVLEDFTTLTSGVALAGGVRIGEAAYIGMNAAVRQGLSIGAAATVGMGAAVLSDVPAGEIWAGVPARRLGVTK</sequence>
<dbReference type="GO" id="GO:0016740">
    <property type="term" value="F:transferase activity"/>
    <property type="evidence" value="ECO:0007669"/>
    <property type="project" value="UniProtKB-KW"/>
</dbReference>
<dbReference type="InterPro" id="IPR011004">
    <property type="entry name" value="Trimer_LpxA-like_sf"/>
</dbReference>
<evidence type="ECO:0000256" key="3">
    <source>
        <dbReference type="PIRSR" id="PIRSR620019-1"/>
    </source>
</evidence>
<dbReference type="KEGG" id="mlz:F6J85_03115"/>
<evidence type="ECO:0000256" key="2">
    <source>
        <dbReference type="ARBA" id="ARBA00022737"/>
    </source>
</evidence>
<feature type="active site" description="Proton acceptor" evidence="3">
    <location>
        <position position="135"/>
    </location>
</feature>
<organism evidence="5 6">
    <name type="scientific">Microbacterium lushaniae</name>
    <dbReference type="NCBI Taxonomy" id="2614639"/>
    <lineage>
        <taxon>Bacteria</taxon>
        <taxon>Bacillati</taxon>
        <taxon>Actinomycetota</taxon>
        <taxon>Actinomycetes</taxon>
        <taxon>Micrococcales</taxon>
        <taxon>Microbacteriaceae</taxon>
        <taxon>Microbacterium</taxon>
    </lineage>
</organism>
<evidence type="ECO:0000313" key="6">
    <source>
        <dbReference type="Proteomes" id="UP000325516"/>
    </source>
</evidence>
<dbReference type="Gene3D" id="3.40.50.20">
    <property type="match status" value="1"/>
</dbReference>
<accession>A0A5J6L128</accession>
<dbReference type="Gene3D" id="2.160.10.10">
    <property type="entry name" value="Hexapeptide repeat proteins"/>
    <property type="match status" value="1"/>
</dbReference>